<dbReference type="PROSITE" id="PS50076">
    <property type="entry name" value="DNAJ_2"/>
    <property type="match status" value="1"/>
</dbReference>
<dbReference type="OrthoDB" id="10250354at2759"/>
<dbReference type="Proteomes" id="UP000800035">
    <property type="component" value="Unassembled WGS sequence"/>
</dbReference>
<gene>
    <name evidence="3" type="ORF">CC80DRAFT_489576</name>
</gene>
<proteinExistence type="predicted"/>
<evidence type="ECO:0000256" key="1">
    <source>
        <dbReference type="SAM" id="MobiDB-lite"/>
    </source>
</evidence>
<sequence>MSHKHYAALGVTPADDLSTIRKAYHKLSIENHPDKTLGFSEAERAARAETFKAASCAWEVLEKEHNRLLLREWQSTPHTPRTDQPRARARGYAFSFKRDMPKEFDPAVKKKGPVVKKRNPAVKRKDRGVKRKDPVVEGKVSAAEEKVSAAEVREKAAEKEAPSSEEKPPFPEKASESHPN</sequence>
<reference evidence="3" key="1">
    <citation type="journal article" date="2020" name="Stud. Mycol.">
        <title>101 Dothideomycetes genomes: a test case for predicting lifestyles and emergence of pathogens.</title>
        <authorList>
            <person name="Haridas S."/>
            <person name="Albert R."/>
            <person name="Binder M."/>
            <person name="Bloem J."/>
            <person name="Labutti K."/>
            <person name="Salamov A."/>
            <person name="Andreopoulos B."/>
            <person name="Baker S."/>
            <person name="Barry K."/>
            <person name="Bills G."/>
            <person name="Bluhm B."/>
            <person name="Cannon C."/>
            <person name="Castanera R."/>
            <person name="Culley D."/>
            <person name="Daum C."/>
            <person name="Ezra D."/>
            <person name="Gonzalez J."/>
            <person name="Henrissat B."/>
            <person name="Kuo A."/>
            <person name="Liang C."/>
            <person name="Lipzen A."/>
            <person name="Lutzoni F."/>
            <person name="Magnuson J."/>
            <person name="Mondo S."/>
            <person name="Nolan M."/>
            <person name="Ohm R."/>
            <person name="Pangilinan J."/>
            <person name="Park H.-J."/>
            <person name="Ramirez L."/>
            <person name="Alfaro M."/>
            <person name="Sun H."/>
            <person name="Tritt A."/>
            <person name="Yoshinaga Y."/>
            <person name="Zwiers L.-H."/>
            <person name="Turgeon B."/>
            <person name="Goodwin S."/>
            <person name="Spatafora J."/>
            <person name="Crous P."/>
            <person name="Grigoriev I."/>
        </authorList>
    </citation>
    <scope>NUCLEOTIDE SEQUENCE</scope>
    <source>
        <strain evidence="3">CBS 675.92</strain>
    </source>
</reference>
<dbReference type="InterPro" id="IPR036869">
    <property type="entry name" value="J_dom_sf"/>
</dbReference>
<evidence type="ECO:0000313" key="3">
    <source>
        <dbReference type="EMBL" id="KAF1960424.1"/>
    </source>
</evidence>
<dbReference type="Gene3D" id="1.10.287.110">
    <property type="entry name" value="DnaJ domain"/>
    <property type="match status" value="1"/>
</dbReference>
<dbReference type="Pfam" id="PF00226">
    <property type="entry name" value="DnaJ"/>
    <property type="match status" value="1"/>
</dbReference>
<name>A0A6A5U6V5_9PLEO</name>
<evidence type="ECO:0000259" key="2">
    <source>
        <dbReference type="PROSITE" id="PS50076"/>
    </source>
</evidence>
<protein>
    <recommendedName>
        <fullName evidence="2">J domain-containing protein</fullName>
    </recommendedName>
</protein>
<dbReference type="EMBL" id="ML976983">
    <property type="protein sequence ID" value="KAF1960424.1"/>
    <property type="molecule type" value="Genomic_DNA"/>
</dbReference>
<dbReference type="SMART" id="SM00271">
    <property type="entry name" value="DnaJ"/>
    <property type="match status" value="1"/>
</dbReference>
<accession>A0A6A5U6V5</accession>
<dbReference type="PRINTS" id="PR00625">
    <property type="entry name" value="JDOMAIN"/>
</dbReference>
<dbReference type="CDD" id="cd06257">
    <property type="entry name" value="DnaJ"/>
    <property type="match status" value="1"/>
</dbReference>
<feature type="domain" description="J" evidence="2">
    <location>
        <begin position="4"/>
        <end position="74"/>
    </location>
</feature>
<dbReference type="InterPro" id="IPR001623">
    <property type="entry name" value="DnaJ_domain"/>
</dbReference>
<evidence type="ECO:0000313" key="4">
    <source>
        <dbReference type="Proteomes" id="UP000800035"/>
    </source>
</evidence>
<feature type="region of interest" description="Disordered" evidence="1">
    <location>
        <begin position="103"/>
        <end position="180"/>
    </location>
</feature>
<feature type="compositionally biased region" description="Basic residues" evidence="1">
    <location>
        <begin position="109"/>
        <end position="130"/>
    </location>
</feature>
<dbReference type="AlphaFoldDB" id="A0A6A5U6V5"/>
<dbReference type="SUPFAM" id="SSF46565">
    <property type="entry name" value="Chaperone J-domain"/>
    <property type="match status" value="1"/>
</dbReference>
<keyword evidence="4" id="KW-1185">Reference proteome</keyword>
<feature type="compositionally biased region" description="Basic and acidic residues" evidence="1">
    <location>
        <begin position="131"/>
        <end position="180"/>
    </location>
</feature>
<organism evidence="3 4">
    <name type="scientific">Byssothecium circinans</name>
    <dbReference type="NCBI Taxonomy" id="147558"/>
    <lineage>
        <taxon>Eukaryota</taxon>
        <taxon>Fungi</taxon>
        <taxon>Dikarya</taxon>
        <taxon>Ascomycota</taxon>
        <taxon>Pezizomycotina</taxon>
        <taxon>Dothideomycetes</taxon>
        <taxon>Pleosporomycetidae</taxon>
        <taxon>Pleosporales</taxon>
        <taxon>Massarineae</taxon>
        <taxon>Massarinaceae</taxon>
        <taxon>Byssothecium</taxon>
    </lineage>
</organism>